<accession>A0A8S4RPE2</accession>
<dbReference type="OrthoDB" id="5951731at2759"/>
<protein>
    <submittedName>
        <fullName evidence="1">Jg5371 protein</fullName>
    </submittedName>
</protein>
<organism evidence="1 2">
    <name type="scientific">Pararge aegeria aegeria</name>
    <dbReference type="NCBI Taxonomy" id="348720"/>
    <lineage>
        <taxon>Eukaryota</taxon>
        <taxon>Metazoa</taxon>
        <taxon>Ecdysozoa</taxon>
        <taxon>Arthropoda</taxon>
        <taxon>Hexapoda</taxon>
        <taxon>Insecta</taxon>
        <taxon>Pterygota</taxon>
        <taxon>Neoptera</taxon>
        <taxon>Endopterygota</taxon>
        <taxon>Lepidoptera</taxon>
        <taxon>Glossata</taxon>
        <taxon>Ditrysia</taxon>
        <taxon>Papilionoidea</taxon>
        <taxon>Nymphalidae</taxon>
        <taxon>Satyrinae</taxon>
        <taxon>Satyrini</taxon>
        <taxon>Parargina</taxon>
        <taxon>Pararge</taxon>
    </lineage>
</organism>
<comment type="caution">
    <text evidence="1">The sequence shown here is derived from an EMBL/GenBank/DDBJ whole genome shotgun (WGS) entry which is preliminary data.</text>
</comment>
<gene>
    <name evidence="1" type="primary">jg5371</name>
    <name evidence="1" type="ORF">PAEG_LOCUS15688</name>
</gene>
<proteinExistence type="predicted"/>
<reference evidence="1" key="1">
    <citation type="submission" date="2022-03" db="EMBL/GenBank/DDBJ databases">
        <authorList>
            <person name="Lindestad O."/>
        </authorList>
    </citation>
    <scope>NUCLEOTIDE SEQUENCE</scope>
</reference>
<evidence type="ECO:0000313" key="1">
    <source>
        <dbReference type="EMBL" id="CAH2238625.1"/>
    </source>
</evidence>
<keyword evidence="2" id="KW-1185">Reference proteome</keyword>
<sequence length="119" mass="13550">MNTVEESKQQLLPYNTWIPTNIALGLFQQKHPHVIFEARTKMNRGCGNKLDLNIQKMGRRTKHIEYIQTALADATDYTYLDAEANESTHVASHKSLVPKETASNNQVSYHHPGLFLMAQ</sequence>
<dbReference type="Proteomes" id="UP000838756">
    <property type="component" value="Unassembled WGS sequence"/>
</dbReference>
<name>A0A8S4RPE2_9NEOP</name>
<dbReference type="EMBL" id="CAKXAJ010025372">
    <property type="protein sequence ID" value="CAH2238625.1"/>
    <property type="molecule type" value="Genomic_DNA"/>
</dbReference>
<evidence type="ECO:0000313" key="2">
    <source>
        <dbReference type="Proteomes" id="UP000838756"/>
    </source>
</evidence>
<dbReference type="AlphaFoldDB" id="A0A8S4RPE2"/>